<evidence type="ECO:0008006" key="4">
    <source>
        <dbReference type="Google" id="ProtNLM"/>
    </source>
</evidence>
<dbReference type="EMBL" id="BAHD01000044">
    <property type="protein sequence ID" value="GAB96665.1"/>
    <property type="molecule type" value="Genomic_DNA"/>
</dbReference>
<evidence type="ECO:0000313" key="3">
    <source>
        <dbReference type="Proteomes" id="UP000008366"/>
    </source>
</evidence>
<comment type="caution">
    <text evidence="2">The sequence shown here is derived from an EMBL/GenBank/DDBJ whole genome shotgun (WGS) entry which is preliminary data.</text>
</comment>
<sequence>MIYRLIADAAMTAHFGFLVFLVVGGFLAWRWRWLIWPHLAAAAWGGGTVVFGFPCPLTDLENWGRSMAGGQTLTSSGFIDHYLTGVVYPAEHLELIQAGVAVIVLASWIGLAARVTRAPKP</sequence>
<dbReference type="OrthoDB" id="370375at2"/>
<accession>K6WBQ2</accession>
<dbReference type="eggNOG" id="ENOG5032SH9">
    <property type="taxonomic scope" value="Bacteria"/>
</dbReference>
<dbReference type="InterPro" id="IPR021218">
    <property type="entry name" value="DUF2784"/>
</dbReference>
<name>K6WBQ2_9MICO</name>
<dbReference type="RefSeq" id="WP_006593197.1">
    <property type="nucleotide sequence ID" value="NZ_BAHD01000044.1"/>
</dbReference>
<keyword evidence="1" id="KW-1133">Transmembrane helix</keyword>
<gene>
    <name evidence="2" type="ORF">KILIM_044_00540</name>
</gene>
<protein>
    <recommendedName>
        <fullName evidence="4">DUF2784 domain-containing protein</fullName>
    </recommendedName>
</protein>
<keyword evidence="1" id="KW-0472">Membrane</keyword>
<keyword evidence="1" id="KW-0812">Transmembrane</keyword>
<evidence type="ECO:0000256" key="1">
    <source>
        <dbReference type="SAM" id="Phobius"/>
    </source>
</evidence>
<feature type="transmembrane region" description="Helical" evidence="1">
    <location>
        <begin position="95"/>
        <end position="115"/>
    </location>
</feature>
<reference evidence="2 3" key="1">
    <citation type="submission" date="2012-08" db="EMBL/GenBank/DDBJ databases">
        <title>Whole genome shotgun sequence of Kineosphaera limosa NBRC 100340.</title>
        <authorList>
            <person name="Yoshida I."/>
            <person name="Isaki S."/>
            <person name="Hosoyama A."/>
            <person name="Tsuchikane K."/>
            <person name="Katsumata H."/>
            <person name="Ando Y."/>
            <person name="Ohji S."/>
            <person name="Hamada M."/>
            <person name="Tamura T."/>
            <person name="Yamazoe A."/>
            <person name="Yamazaki S."/>
            <person name="Fujita N."/>
        </authorList>
    </citation>
    <scope>NUCLEOTIDE SEQUENCE [LARGE SCALE GENOMIC DNA]</scope>
    <source>
        <strain evidence="2 3">NBRC 100340</strain>
    </source>
</reference>
<dbReference type="Pfam" id="PF10861">
    <property type="entry name" value="DUF2784"/>
    <property type="match status" value="1"/>
</dbReference>
<evidence type="ECO:0000313" key="2">
    <source>
        <dbReference type="EMBL" id="GAB96665.1"/>
    </source>
</evidence>
<dbReference type="Proteomes" id="UP000008366">
    <property type="component" value="Unassembled WGS sequence"/>
</dbReference>
<feature type="transmembrane region" description="Helical" evidence="1">
    <location>
        <begin position="12"/>
        <end position="31"/>
    </location>
</feature>
<dbReference type="AlphaFoldDB" id="K6WBQ2"/>
<dbReference type="STRING" id="1184609.KILIM_044_00540"/>
<keyword evidence="3" id="KW-1185">Reference proteome</keyword>
<proteinExistence type="predicted"/>
<organism evidence="2 3">
    <name type="scientific">Kineosphaera limosa NBRC 100340</name>
    <dbReference type="NCBI Taxonomy" id="1184609"/>
    <lineage>
        <taxon>Bacteria</taxon>
        <taxon>Bacillati</taxon>
        <taxon>Actinomycetota</taxon>
        <taxon>Actinomycetes</taxon>
        <taxon>Micrococcales</taxon>
        <taxon>Dermatophilaceae</taxon>
        <taxon>Kineosphaera</taxon>
    </lineage>
</organism>